<protein>
    <recommendedName>
        <fullName evidence="5">Pentatricopeptide repeat protein</fullName>
    </recommendedName>
</protein>
<dbReference type="Proteomes" id="UP000574317">
    <property type="component" value="Unassembled WGS sequence"/>
</dbReference>
<evidence type="ECO:0000313" key="4">
    <source>
        <dbReference type="Proteomes" id="UP000574317"/>
    </source>
</evidence>
<gene>
    <name evidence="3" type="ORF">FNAPI_9961</name>
</gene>
<organism evidence="3 4">
    <name type="scientific">Fusarium napiforme</name>
    <dbReference type="NCBI Taxonomy" id="42672"/>
    <lineage>
        <taxon>Eukaryota</taxon>
        <taxon>Fungi</taxon>
        <taxon>Dikarya</taxon>
        <taxon>Ascomycota</taxon>
        <taxon>Pezizomycotina</taxon>
        <taxon>Sordariomycetes</taxon>
        <taxon>Hypocreomycetidae</taxon>
        <taxon>Hypocreales</taxon>
        <taxon>Nectriaceae</taxon>
        <taxon>Fusarium</taxon>
        <taxon>Fusarium fujikuroi species complex</taxon>
    </lineage>
</organism>
<dbReference type="Pfam" id="PF13812">
    <property type="entry name" value="PPR_3"/>
    <property type="match status" value="1"/>
</dbReference>
<dbReference type="PROSITE" id="PS51375">
    <property type="entry name" value="PPR"/>
    <property type="match status" value="1"/>
</dbReference>
<evidence type="ECO:0000256" key="2">
    <source>
        <dbReference type="SAM" id="MobiDB-lite"/>
    </source>
</evidence>
<dbReference type="EMBL" id="JAAOAO010000421">
    <property type="protein sequence ID" value="KAF5542574.1"/>
    <property type="molecule type" value="Genomic_DNA"/>
</dbReference>
<dbReference type="InterPro" id="IPR011990">
    <property type="entry name" value="TPR-like_helical_dom_sf"/>
</dbReference>
<feature type="region of interest" description="Disordered" evidence="2">
    <location>
        <begin position="1"/>
        <end position="36"/>
    </location>
</feature>
<dbReference type="GO" id="GO:0007005">
    <property type="term" value="P:mitochondrion organization"/>
    <property type="evidence" value="ECO:0007669"/>
    <property type="project" value="TreeGrafter"/>
</dbReference>
<evidence type="ECO:0008006" key="5">
    <source>
        <dbReference type="Google" id="ProtNLM"/>
    </source>
</evidence>
<dbReference type="PANTHER" id="PTHR47934:SF6">
    <property type="entry name" value="MITOCHONDRIAL GROUP I INTRON SPLICING FACTOR CCM1-RELATED"/>
    <property type="match status" value="1"/>
</dbReference>
<dbReference type="InterPro" id="IPR051114">
    <property type="entry name" value="Mito_RNA_Proc_CCM1"/>
</dbReference>
<accession>A0A8H5MVC4</accession>
<keyword evidence="4" id="KW-1185">Reference proteome</keyword>
<proteinExistence type="predicted"/>
<comment type="caution">
    <text evidence="3">The sequence shown here is derived from an EMBL/GenBank/DDBJ whole genome shotgun (WGS) entry which is preliminary data.</text>
</comment>
<dbReference type="GO" id="GO:0005739">
    <property type="term" value="C:mitochondrion"/>
    <property type="evidence" value="ECO:0007669"/>
    <property type="project" value="TreeGrafter"/>
</dbReference>
<evidence type="ECO:0000313" key="3">
    <source>
        <dbReference type="EMBL" id="KAF5542574.1"/>
    </source>
</evidence>
<feature type="compositionally biased region" description="Polar residues" evidence="2">
    <location>
        <begin position="160"/>
        <end position="175"/>
    </location>
</feature>
<feature type="region of interest" description="Disordered" evidence="2">
    <location>
        <begin position="155"/>
        <end position="211"/>
    </location>
</feature>
<evidence type="ECO:0000256" key="1">
    <source>
        <dbReference type="PROSITE-ProRule" id="PRU00708"/>
    </source>
</evidence>
<dbReference type="InterPro" id="IPR002885">
    <property type="entry name" value="PPR_rpt"/>
</dbReference>
<dbReference type="GO" id="GO:0006396">
    <property type="term" value="P:RNA processing"/>
    <property type="evidence" value="ECO:0007669"/>
    <property type="project" value="TreeGrafter"/>
</dbReference>
<feature type="compositionally biased region" description="Basic and acidic residues" evidence="2">
    <location>
        <begin position="177"/>
        <end position="187"/>
    </location>
</feature>
<feature type="compositionally biased region" description="Basic residues" evidence="2">
    <location>
        <begin position="188"/>
        <end position="203"/>
    </location>
</feature>
<sequence length="896" mass="103043">MDISQARLSMALHPQSRCDSNQAPGPLTGKSSAGAATKRIERLRHKSEKFRNQEQLATSKFSSYQRLRRIRYSSSDHYADDWPQVDADSEDMPTALILRACARLELPITPQAWTRRAAFLALRYNTTRSCPRLIRSYHLDTHISVPEVGSQILSQLRPRNATSNPPKTQTYTPPSLQDRKQIQERARASNHRHRLSPRKRRSRSEHSHQLRHREIPEFNRKIAEEQRKALERKRKRTQEIYKQWGYLRHQYSGDELVAVRRQFNIWKRRIELLEAPAKPRSWTWLDHGKFLYGLESTSEMRKAWHELDMESRKKIWPTAMLSTLHSCPGKAVQVLESTLDPLPHGYAILDVAHFCISNLRLNNIKNMRDRITKADEVLELFAKLIEDLPPGHVPIRQSTLGRLGKNLPLEQAVEMLQILQKSGIKLHRNTLLHFARNLASSSAYKSKAFELLREIADKGHDLNSAGFASVVTTLLLSRQAKNGWSTPDESFPPQRALEYFLERGFSPNLINFTSLVETLCLQGDIAEAVRLPLLLAENGVELDRRCYTTVFRGAKASLKASNVQLALDVARAAKAPYVDVLNNTLHSIFHFAEMESREKQYPSPWTVPIFGSMLRIYAKKFDLEPLQWLLPDTLPLILSQEDVDGIEKFRSGPRREWGFRTTIVPVVNEFFERKAPRQKPNAETLAIMLRAYIKTLYRPYDLLSFYSFFKSRLEEHGAEKNWGRELVEDQGSVVHDTLIQVMLGQKSLLRPALQVFGDMLRGTLTSKTKEEGIEETSPPDGTQAHPAPSLFTFTILLHGLLMRKEKMLGEQMLQVMREHNLEPNDVTWNTLVKGYASMQNLSQTVGTLQDLEAVGYKPDAYTFKAFSRLKDQTRALETMEKIIDENKKRLEQNHSQ</sequence>
<dbReference type="Gene3D" id="1.25.40.10">
    <property type="entry name" value="Tetratricopeptide repeat domain"/>
    <property type="match status" value="2"/>
</dbReference>
<dbReference type="AlphaFoldDB" id="A0A8H5MVC4"/>
<feature type="repeat" description="PPR" evidence="1">
    <location>
        <begin position="824"/>
        <end position="858"/>
    </location>
</feature>
<name>A0A8H5MVC4_9HYPO</name>
<reference evidence="3 4" key="1">
    <citation type="submission" date="2020-05" db="EMBL/GenBank/DDBJ databases">
        <title>Identification and distribution of gene clusters putatively required for synthesis of sphingolipid metabolism inhibitors in phylogenetically diverse species of the filamentous fungus Fusarium.</title>
        <authorList>
            <person name="Kim H.-S."/>
            <person name="Busman M."/>
            <person name="Brown D.W."/>
            <person name="Divon H."/>
            <person name="Uhlig S."/>
            <person name="Proctor R.H."/>
        </authorList>
    </citation>
    <scope>NUCLEOTIDE SEQUENCE [LARGE SCALE GENOMIC DNA]</scope>
    <source>
        <strain evidence="3 4">NRRL 25196</strain>
    </source>
</reference>
<dbReference type="GO" id="GO:0003729">
    <property type="term" value="F:mRNA binding"/>
    <property type="evidence" value="ECO:0007669"/>
    <property type="project" value="TreeGrafter"/>
</dbReference>
<dbReference type="PANTHER" id="PTHR47934">
    <property type="entry name" value="PENTATRICOPEPTIDE REPEAT-CONTAINING PROTEIN PET309, MITOCHONDRIAL"/>
    <property type="match status" value="1"/>
</dbReference>